<dbReference type="EMBL" id="JAWWNJ010000011">
    <property type="protein sequence ID" value="KAK7044680.1"/>
    <property type="molecule type" value="Genomic_DNA"/>
</dbReference>
<feature type="region of interest" description="Disordered" evidence="1">
    <location>
        <begin position="81"/>
        <end position="217"/>
    </location>
</feature>
<comment type="caution">
    <text evidence="2">The sequence shown here is derived from an EMBL/GenBank/DDBJ whole genome shotgun (WGS) entry which is preliminary data.</text>
</comment>
<feature type="compositionally biased region" description="Basic and acidic residues" evidence="1">
    <location>
        <begin position="115"/>
        <end position="124"/>
    </location>
</feature>
<dbReference type="InterPro" id="IPR027921">
    <property type="entry name" value="NOPCHAP1"/>
</dbReference>
<name>A0AAW0D0W9_9AGAR</name>
<feature type="compositionally biased region" description="Acidic residues" evidence="1">
    <location>
        <begin position="130"/>
        <end position="143"/>
    </location>
</feature>
<evidence type="ECO:0000313" key="2">
    <source>
        <dbReference type="EMBL" id="KAK7044680.1"/>
    </source>
</evidence>
<dbReference type="GO" id="GO:0000492">
    <property type="term" value="P:box C/D snoRNP assembly"/>
    <property type="evidence" value="ECO:0007669"/>
    <property type="project" value="InterPro"/>
</dbReference>
<feature type="compositionally biased region" description="Polar residues" evidence="1">
    <location>
        <begin position="81"/>
        <end position="91"/>
    </location>
</feature>
<dbReference type="Proteomes" id="UP001362999">
    <property type="component" value="Unassembled WGS sequence"/>
</dbReference>
<dbReference type="Pfam" id="PF15370">
    <property type="entry name" value="NOPCHAP1"/>
    <property type="match status" value="1"/>
</dbReference>
<evidence type="ECO:0000256" key="1">
    <source>
        <dbReference type="SAM" id="MobiDB-lite"/>
    </source>
</evidence>
<gene>
    <name evidence="2" type="ORF">R3P38DRAFT_2880146</name>
</gene>
<reference evidence="2 3" key="1">
    <citation type="journal article" date="2024" name="J Genomics">
        <title>Draft genome sequencing and assembly of Favolaschia claudopus CIRM-BRFM 2984 isolated from oak limbs.</title>
        <authorList>
            <person name="Navarro D."/>
            <person name="Drula E."/>
            <person name="Chaduli D."/>
            <person name="Cazenave R."/>
            <person name="Ahrendt S."/>
            <person name="Wang J."/>
            <person name="Lipzen A."/>
            <person name="Daum C."/>
            <person name="Barry K."/>
            <person name="Grigoriev I.V."/>
            <person name="Favel A."/>
            <person name="Rosso M.N."/>
            <person name="Martin F."/>
        </authorList>
    </citation>
    <scope>NUCLEOTIDE SEQUENCE [LARGE SCALE GENOMIC DNA]</scope>
    <source>
        <strain evidence="2 3">CIRM-BRFM 2984</strain>
    </source>
</reference>
<accession>A0AAW0D0W9</accession>
<feature type="compositionally biased region" description="Polar residues" evidence="1">
    <location>
        <begin position="208"/>
        <end position="217"/>
    </location>
</feature>
<feature type="compositionally biased region" description="Low complexity" evidence="1">
    <location>
        <begin position="144"/>
        <end position="166"/>
    </location>
</feature>
<proteinExistence type="predicted"/>
<dbReference type="AlphaFoldDB" id="A0AAW0D0W9"/>
<protein>
    <submittedName>
        <fullName evidence="2">Uncharacterized protein</fullName>
    </submittedName>
</protein>
<sequence length="217" mass="23064">MSSDQGKGKARETIEIEDDDARLERIQRVLGKLNTVSPAPGRDLESIMNAASSSSDLGAPNEESLNDLLARVQAFLPQIESSNAALSTQDPRTLDIENTEGDDKVIQMKLGLGVFEDRSGREGSRSGCESCEEDEDDDMENSDESSSGTGSSDETSSSSEAESSSSESDDSDLPNGGRKIAPLPKRALVARSIKPLPGRARPEIVVLSETTTNSEGS</sequence>
<organism evidence="2 3">
    <name type="scientific">Favolaschia claudopus</name>
    <dbReference type="NCBI Taxonomy" id="2862362"/>
    <lineage>
        <taxon>Eukaryota</taxon>
        <taxon>Fungi</taxon>
        <taxon>Dikarya</taxon>
        <taxon>Basidiomycota</taxon>
        <taxon>Agaricomycotina</taxon>
        <taxon>Agaricomycetes</taxon>
        <taxon>Agaricomycetidae</taxon>
        <taxon>Agaricales</taxon>
        <taxon>Marasmiineae</taxon>
        <taxon>Mycenaceae</taxon>
        <taxon>Favolaschia</taxon>
    </lineage>
</organism>
<evidence type="ECO:0000313" key="3">
    <source>
        <dbReference type="Proteomes" id="UP001362999"/>
    </source>
</evidence>
<keyword evidence="3" id="KW-1185">Reference proteome</keyword>